<sequence length="688" mass="79119">MKSIRKFRELLNSIKFEVLIEWSFFSIFMIFLFWINYYNKLFFHTAIEIFINFIFVVVFVFAFNTYRIHKNSFLLVLGTGYFFVGVLGIFHLLSFPGMPFLSYIDGMKTASQFWISSRYMGVCTFLLASIFMWKPDKKVNPYTIFIVYFFITMFLVISILAAKVFPECFIENVGLTPFKVISEYILCIAFLSIAAIFSTLRKYVSRYLFICIEGFLILSGICEMFFISYITPFEWTNIIGHIMTVIASYLMYKGVVEAGLRRPYNIINENLNFADNRAKLFEEIIFTNQQCFNMVINNSDNAIFVISDNKLIFANQRMSELLGTRNLEDIIGLDVGNILVDEMRDAAFERINNAVFNKGSTPFTESKLLRLDGKVVDIEVTNCFCMYEGKTSAMVMFRDITPRKQIQLLENHILENKRQINKTNELNKMMTEFFSNISHELKTPLNVILGAVQILSLPSKENGNEIENLATSKYLKTIKQNCYRLVRLVNNLIDISKFDSGYFKVDLHNHNVVSVVEDITLSVVDYARNKGIELLFDTDVEEKEMAIDLDKIERIILNLLSNAIKFTNRGGQILVSLFNKGDKVLISIKDSGIGMPKDKLDMIFERFGQVEKNLARNKEGSGIGLSLVKSIVDMHDGNIKALSEDGKGSEFIIELPVRLVEVRQNSDGHLYESKVEKISIEFADIYSL</sequence>
<evidence type="ECO:0000256" key="3">
    <source>
        <dbReference type="ARBA" id="ARBA00022553"/>
    </source>
</evidence>
<dbReference type="PANTHER" id="PTHR43547:SF2">
    <property type="entry name" value="HYBRID SIGNAL TRANSDUCTION HISTIDINE KINASE C"/>
    <property type="match status" value="1"/>
</dbReference>
<dbReference type="OrthoDB" id="9813394at2"/>
<evidence type="ECO:0000256" key="6">
    <source>
        <dbReference type="ARBA" id="ARBA00022777"/>
    </source>
</evidence>
<dbReference type="RefSeq" id="WP_079438412.1">
    <property type="nucleotide sequence ID" value="NZ_MZGT01000008.1"/>
</dbReference>
<dbReference type="Pfam" id="PF13188">
    <property type="entry name" value="PAS_8"/>
    <property type="match status" value="1"/>
</dbReference>
<dbReference type="PRINTS" id="PR00344">
    <property type="entry name" value="BCTRLSENSOR"/>
</dbReference>
<accession>A0A1V4IZF6</accession>
<evidence type="ECO:0000256" key="2">
    <source>
        <dbReference type="ARBA" id="ARBA00012438"/>
    </source>
</evidence>
<dbReference type="CDD" id="cd00082">
    <property type="entry name" value="HisKA"/>
    <property type="match status" value="1"/>
</dbReference>
<evidence type="ECO:0000313" key="11">
    <source>
        <dbReference type="EMBL" id="OPJ65432.1"/>
    </source>
</evidence>
<dbReference type="SMART" id="SM00387">
    <property type="entry name" value="HATPase_c"/>
    <property type="match status" value="1"/>
</dbReference>
<dbReference type="NCBIfam" id="TIGR00229">
    <property type="entry name" value="sensory_box"/>
    <property type="match status" value="1"/>
</dbReference>
<reference evidence="11 12" key="1">
    <citation type="submission" date="2017-03" db="EMBL/GenBank/DDBJ databases">
        <title>Genome sequence of Clostridium chromiireducens DSM 23318.</title>
        <authorList>
            <person name="Poehlein A."/>
            <person name="Daniel R."/>
        </authorList>
    </citation>
    <scope>NUCLEOTIDE SEQUENCE [LARGE SCALE GENOMIC DNA]</scope>
    <source>
        <strain evidence="11 12">DSM 23318</strain>
    </source>
</reference>
<dbReference type="Pfam" id="PF17159">
    <property type="entry name" value="MASE3"/>
    <property type="match status" value="1"/>
</dbReference>
<proteinExistence type="predicted"/>
<dbReference type="AlphaFoldDB" id="A0A1V4IZF6"/>
<dbReference type="Gene3D" id="3.30.450.20">
    <property type="entry name" value="PAS domain"/>
    <property type="match status" value="1"/>
</dbReference>
<feature type="transmembrane region" description="Helical" evidence="9">
    <location>
        <begin position="181"/>
        <end position="200"/>
    </location>
</feature>
<dbReference type="EMBL" id="MZGT01000008">
    <property type="protein sequence ID" value="OPJ65432.1"/>
    <property type="molecule type" value="Genomic_DNA"/>
</dbReference>
<keyword evidence="7" id="KW-0067">ATP-binding</keyword>
<comment type="caution">
    <text evidence="11">The sequence shown here is derived from an EMBL/GenBank/DDBJ whole genome shotgun (WGS) entry which is preliminary data.</text>
</comment>
<comment type="catalytic activity">
    <reaction evidence="1">
        <text>ATP + protein L-histidine = ADP + protein N-phospho-L-histidine.</text>
        <dbReference type="EC" id="2.7.13.3"/>
    </reaction>
</comment>
<dbReference type="PANTHER" id="PTHR43547">
    <property type="entry name" value="TWO-COMPONENT HISTIDINE KINASE"/>
    <property type="match status" value="1"/>
</dbReference>
<keyword evidence="9" id="KW-0472">Membrane</keyword>
<gene>
    <name evidence="11" type="primary">todS_1</name>
    <name evidence="11" type="ORF">CLCHR_08220</name>
</gene>
<dbReference type="InterPro" id="IPR000014">
    <property type="entry name" value="PAS"/>
</dbReference>
<dbReference type="InterPro" id="IPR005467">
    <property type="entry name" value="His_kinase_dom"/>
</dbReference>
<dbReference type="SUPFAM" id="SSF55785">
    <property type="entry name" value="PYP-like sensor domain (PAS domain)"/>
    <property type="match status" value="1"/>
</dbReference>
<dbReference type="CDD" id="cd00130">
    <property type="entry name" value="PAS"/>
    <property type="match status" value="1"/>
</dbReference>
<dbReference type="Gene3D" id="3.30.565.10">
    <property type="entry name" value="Histidine kinase-like ATPase, C-terminal domain"/>
    <property type="match status" value="1"/>
</dbReference>
<feature type="domain" description="Histidine kinase" evidence="10">
    <location>
        <begin position="436"/>
        <end position="659"/>
    </location>
</feature>
<feature type="transmembrane region" description="Helical" evidence="9">
    <location>
        <begin position="73"/>
        <end position="93"/>
    </location>
</feature>
<dbReference type="Gene3D" id="1.10.287.130">
    <property type="match status" value="1"/>
</dbReference>
<dbReference type="PROSITE" id="PS50109">
    <property type="entry name" value="HIS_KIN"/>
    <property type="match status" value="1"/>
</dbReference>
<evidence type="ECO:0000259" key="10">
    <source>
        <dbReference type="PROSITE" id="PS50109"/>
    </source>
</evidence>
<protein>
    <recommendedName>
        <fullName evidence="2">histidine kinase</fullName>
        <ecNumber evidence="2">2.7.13.3</ecNumber>
    </recommendedName>
</protein>
<dbReference type="SMART" id="SM00388">
    <property type="entry name" value="HisKA"/>
    <property type="match status" value="1"/>
</dbReference>
<evidence type="ECO:0000256" key="8">
    <source>
        <dbReference type="ARBA" id="ARBA00023012"/>
    </source>
</evidence>
<dbReference type="InterPro" id="IPR033425">
    <property type="entry name" value="MASE3"/>
</dbReference>
<dbReference type="InterPro" id="IPR035965">
    <property type="entry name" value="PAS-like_dom_sf"/>
</dbReference>
<dbReference type="EC" id="2.7.13.3" evidence="2"/>
<keyword evidence="5" id="KW-0547">Nucleotide-binding</keyword>
<dbReference type="GO" id="GO:0005524">
    <property type="term" value="F:ATP binding"/>
    <property type="evidence" value="ECO:0007669"/>
    <property type="project" value="UniProtKB-KW"/>
</dbReference>
<dbReference type="SUPFAM" id="SSF47384">
    <property type="entry name" value="Homodimeric domain of signal transducing histidine kinase"/>
    <property type="match status" value="1"/>
</dbReference>
<keyword evidence="3" id="KW-0597">Phosphoprotein</keyword>
<dbReference type="STRING" id="225345.CLCHR_08220"/>
<keyword evidence="4 11" id="KW-0808">Transferase</keyword>
<evidence type="ECO:0000256" key="4">
    <source>
        <dbReference type="ARBA" id="ARBA00022679"/>
    </source>
</evidence>
<keyword evidence="6 11" id="KW-0418">Kinase</keyword>
<feature type="transmembrane region" description="Helical" evidence="9">
    <location>
        <begin position="41"/>
        <end position="61"/>
    </location>
</feature>
<evidence type="ECO:0000256" key="1">
    <source>
        <dbReference type="ARBA" id="ARBA00000085"/>
    </source>
</evidence>
<dbReference type="InterPro" id="IPR003661">
    <property type="entry name" value="HisK_dim/P_dom"/>
</dbReference>
<keyword evidence="9" id="KW-0812">Transmembrane</keyword>
<evidence type="ECO:0000256" key="5">
    <source>
        <dbReference type="ARBA" id="ARBA00022741"/>
    </source>
</evidence>
<keyword evidence="12" id="KW-1185">Reference proteome</keyword>
<dbReference type="GO" id="GO:0000155">
    <property type="term" value="F:phosphorelay sensor kinase activity"/>
    <property type="evidence" value="ECO:0007669"/>
    <property type="project" value="InterPro"/>
</dbReference>
<feature type="transmembrane region" description="Helical" evidence="9">
    <location>
        <begin position="207"/>
        <end position="229"/>
    </location>
</feature>
<dbReference type="Pfam" id="PF00512">
    <property type="entry name" value="HisKA"/>
    <property type="match status" value="1"/>
</dbReference>
<name>A0A1V4IZF6_9CLOT</name>
<feature type="transmembrane region" description="Helical" evidence="9">
    <location>
        <begin position="16"/>
        <end position="35"/>
    </location>
</feature>
<evidence type="ECO:0000313" key="12">
    <source>
        <dbReference type="Proteomes" id="UP000191056"/>
    </source>
</evidence>
<feature type="transmembrane region" description="Helical" evidence="9">
    <location>
        <begin position="142"/>
        <end position="161"/>
    </location>
</feature>
<dbReference type="SUPFAM" id="SSF55874">
    <property type="entry name" value="ATPase domain of HSP90 chaperone/DNA topoisomerase II/histidine kinase"/>
    <property type="match status" value="1"/>
</dbReference>
<dbReference type="InterPro" id="IPR003594">
    <property type="entry name" value="HATPase_dom"/>
</dbReference>
<dbReference type="FunFam" id="3.30.565.10:FF:000037">
    <property type="entry name" value="Hybrid sensor histidine kinase/response regulator"/>
    <property type="match status" value="1"/>
</dbReference>
<keyword evidence="8" id="KW-0902">Two-component regulatory system</keyword>
<dbReference type="Proteomes" id="UP000191056">
    <property type="component" value="Unassembled WGS sequence"/>
</dbReference>
<evidence type="ECO:0000256" key="9">
    <source>
        <dbReference type="SAM" id="Phobius"/>
    </source>
</evidence>
<dbReference type="InterPro" id="IPR036097">
    <property type="entry name" value="HisK_dim/P_sf"/>
</dbReference>
<evidence type="ECO:0000256" key="7">
    <source>
        <dbReference type="ARBA" id="ARBA00022840"/>
    </source>
</evidence>
<dbReference type="Pfam" id="PF02518">
    <property type="entry name" value="HATPase_c"/>
    <property type="match status" value="1"/>
</dbReference>
<dbReference type="InterPro" id="IPR004358">
    <property type="entry name" value="Sig_transdc_His_kin-like_C"/>
</dbReference>
<dbReference type="CDD" id="cd00075">
    <property type="entry name" value="HATPase"/>
    <property type="match status" value="1"/>
</dbReference>
<dbReference type="SMART" id="SM00091">
    <property type="entry name" value="PAS"/>
    <property type="match status" value="1"/>
</dbReference>
<feature type="transmembrane region" description="Helical" evidence="9">
    <location>
        <begin position="113"/>
        <end position="133"/>
    </location>
</feature>
<organism evidence="11 12">
    <name type="scientific">Clostridium chromiireducens</name>
    <dbReference type="NCBI Taxonomy" id="225345"/>
    <lineage>
        <taxon>Bacteria</taxon>
        <taxon>Bacillati</taxon>
        <taxon>Bacillota</taxon>
        <taxon>Clostridia</taxon>
        <taxon>Eubacteriales</taxon>
        <taxon>Clostridiaceae</taxon>
        <taxon>Clostridium</taxon>
    </lineage>
</organism>
<keyword evidence="9" id="KW-1133">Transmembrane helix</keyword>
<dbReference type="InterPro" id="IPR036890">
    <property type="entry name" value="HATPase_C_sf"/>
</dbReference>